<evidence type="ECO:0000313" key="4">
    <source>
        <dbReference type="Proteomes" id="UP000195062"/>
    </source>
</evidence>
<dbReference type="SUPFAM" id="SSF53850">
    <property type="entry name" value="Periplasmic binding protein-like II"/>
    <property type="match status" value="1"/>
</dbReference>
<keyword evidence="3" id="KW-0449">Lipoprotein</keyword>
<dbReference type="Gene3D" id="3.40.190.10">
    <property type="entry name" value="Periplasmic binding protein-like II"/>
    <property type="match status" value="1"/>
</dbReference>
<proteinExistence type="predicted"/>
<feature type="signal peptide" evidence="2">
    <location>
        <begin position="1"/>
        <end position="20"/>
    </location>
</feature>
<dbReference type="EMBL" id="MDHH01000001">
    <property type="protein sequence ID" value="OUE03736.1"/>
    <property type="molecule type" value="Genomic_DNA"/>
</dbReference>
<feature type="chain" id="PRO_5039576215" evidence="2">
    <location>
        <begin position="21"/>
        <end position="449"/>
    </location>
</feature>
<dbReference type="PANTHER" id="PTHR43649">
    <property type="entry name" value="ARABINOSE-BINDING PROTEIN-RELATED"/>
    <property type="match status" value="1"/>
</dbReference>
<gene>
    <name evidence="3" type="primary">lipO</name>
    <name evidence="3" type="ORF">CMMCAS07_02220</name>
</gene>
<dbReference type="PANTHER" id="PTHR43649:SF33">
    <property type="entry name" value="POLYGALACTURONAN_RHAMNOGALACTURONAN-BINDING PROTEIN YTCQ"/>
    <property type="match status" value="1"/>
</dbReference>
<evidence type="ECO:0000313" key="3">
    <source>
        <dbReference type="EMBL" id="OUE03736.1"/>
    </source>
</evidence>
<dbReference type="InterPro" id="IPR050490">
    <property type="entry name" value="Bact_solute-bd_prot1"/>
</dbReference>
<name>A0A251XJX5_CLAMM</name>
<keyword evidence="1 2" id="KW-0732">Signal</keyword>
<organism evidence="3 4">
    <name type="scientific">Clavibacter michiganensis subsp. michiganensis</name>
    <dbReference type="NCBI Taxonomy" id="33013"/>
    <lineage>
        <taxon>Bacteria</taxon>
        <taxon>Bacillati</taxon>
        <taxon>Actinomycetota</taxon>
        <taxon>Actinomycetes</taxon>
        <taxon>Micrococcales</taxon>
        <taxon>Microbacteriaceae</taxon>
        <taxon>Clavibacter</taxon>
    </lineage>
</organism>
<comment type="caution">
    <text evidence="3">The sequence shown here is derived from an EMBL/GenBank/DDBJ whole genome shotgun (WGS) entry which is preliminary data.</text>
</comment>
<dbReference type="Proteomes" id="UP000195062">
    <property type="component" value="Unassembled WGS sequence"/>
</dbReference>
<evidence type="ECO:0000256" key="1">
    <source>
        <dbReference type="ARBA" id="ARBA00022729"/>
    </source>
</evidence>
<reference evidence="3 4" key="1">
    <citation type="submission" date="2016-08" db="EMBL/GenBank/DDBJ databases">
        <title>Genome sequence of Clavibacter michiganensis subsp. michiganensis strain CASJ007.</title>
        <authorList>
            <person name="Thapa S.P."/>
            <person name="Coaker G."/>
        </authorList>
    </citation>
    <scope>NUCLEOTIDE SEQUENCE [LARGE SCALE GENOMIC DNA]</scope>
    <source>
        <strain evidence="3">CASJ007</strain>
    </source>
</reference>
<accession>A0A251XJX5</accession>
<evidence type="ECO:0000256" key="2">
    <source>
        <dbReference type="SAM" id="SignalP"/>
    </source>
</evidence>
<dbReference type="CDD" id="cd13585">
    <property type="entry name" value="PBP2_TMBP_like"/>
    <property type="match status" value="1"/>
</dbReference>
<dbReference type="PROSITE" id="PS51257">
    <property type="entry name" value="PROKAR_LIPOPROTEIN"/>
    <property type="match status" value="1"/>
</dbReference>
<sequence length="449" mass="47774">MMKNRPARRMIALASVAALAGTLSACSSGGDGGGASADDRSLEVWTRSTPDDAASYQFVFDAFTAKTGITIDYKPIPEFDTQLQARAQQKSLPDVMVTDAGNLGAYESQGFLRPVDRDAVAGGDQISDATWKSTLGTDGDHYGIPWSRQANITFIRKDWREKLGLPVPKTWDDLSALAKAFADDDPDGDGKADTYGMVVPGSAENGYIARWAASYIWQAGGDILKDGGDGTYTADFDNPGTETAVEWIRDQFCTPGVVVPGSVNLTTANTPFFAQGTAGIYQTGPYNLSSFDAAVGADNVEVIPTPAGPGGGTDSFAEGENIYFGASSKKQDLQEQLAEFMITPEAQGLAMQVKTNDQGVLAQPVVRIPVNTSVDIGTVKADPRWDTAKEVYDDHGRSFPWAIDFTPYRQIVADGLNGVIADCSSDIPGALSDIQSQLSDELDEQGVQG</sequence>
<keyword evidence="4" id="KW-1185">Reference proteome</keyword>
<dbReference type="AlphaFoldDB" id="A0A251XJX5"/>
<protein>
    <submittedName>
        <fullName evidence="3">Lipoprotein LipO</fullName>
    </submittedName>
</protein>